<dbReference type="STRING" id="5627.A0A1C7LQ65"/>
<dbReference type="HAMAP" id="MF_03056">
    <property type="entry name" value="TRM82"/>
    <property type="match status" value="1"/>
</dbReference>
<dbReference type="EMBL" id="LUGG01000027">
    <property type="protein sequence ID" value="OBZ66832.1"/>
    <property type="molecule type" value="Genomic_DNA"/>
</dbReference>
<dbReference type="PANTHER" id="PTHR16288:SF0">
    <property type="entry name" value="TRNA (GUANINE-N(7)-)-METHYLTRANSFERASE NON-CATALYTIC SUBUNIT WDR4"/>
    <property type="match status" value="1"/>
</dbReference>
<comment type="function">
    <text evidence="6">Required for the formation of N(7)-methylguanine at position 46 (m7G46) in tRNA. In the complex, it is required to stabilize and induce conformational changes of the catalytic subunit.</text>
</comment>
<comment type="subcellular location">
    <subcellularLocation>
        <location evidence="1 6">Nucleus</location>
    </subcellularLocation>
</comment>
<dbReference type="GO" id="GO:0008168">
    <property type="term" value="F:methyltransferase activity"/>
    <property type="evidence" value="ECO:0007669"/>
    <property type="project" value="UniProtKB-KW"/>
</dbReference>
<evidence type="ECO:0000256" key="7">
    <source>
        <dbReference type="SAM" id="MobiDB-lite"/>
    </source>
</evidence>
<dbReference type="PANTHER" id="PTHR16288">
    <property type="entry name" value="WD40 REPEAT PROTEIN 4"/>
    <property type="match status" value="1"/>
</dbReference>
<dbReference type="GO" id="GO:0005634">
    <property type="term" value="C:nucleus"/>
    <property type="evidence" value="ECO:0007669"/>
    <property type="project" value="UniProtKB-SubCell"/>
</dbReference>
<dbReference type="SUPFAM" id="SSF50978">
    <property type="entry name" value="WD40 repeat-like"/>
    <property type="match status" value="1"/>
</dbReference>
<dbReference type="UniPathway" id="UPA00989"/>
<evidence type="ECO:0000313" key="8">
    <source>
        <dbReference type="EMBL" id="OBZ66832.1"/>
    </source>
</evidence>
<evidence type="ECO:0000256" key="4">
    <source>
        <dbReference type="ARBA" id="ARBA00022737"/>
    </source>
</evidence>
<feature type="region of interest" description="Disordered" evidence="7">
    <location>
        <begin position="542"/>
        <end position="589"/>
    </location>
</feature>
<keyword evidence="8" id="KW-0808">Transferase</keyword>
<reference evidence="8 9" key="1">
    <citation type="submission" date="2016-03" db="EMBL/GenBank/DDBJ databases">
        <title>Whole genome sequencing of Grifola frondosa 9006-11.</title>
        <authorList>
            <person name="Min B."/>
            <person name="Park H."/>
            <person name="Kim J.-G."/>
            <person name="Cho H."/>
            <person name="Oh Y.-L."/>
            <person name="Kong W.-S."/>
            <person name="Choi I.-G."/>
        </authorList>
    </citation>
    <scope>NUCLEOTIDE SEQUENCE [LARGE SCALE GENOMIC DNA]</scope>
    <source>
        <strain evidence="8 9">9006-11</strain>
    </source>
</reference>
<accession>A0A1C7LQ65</accession>
<keyword evidence="4 6" id="KW-0677">Repeat</keyword>
<dbReference type="Gene3D" id="2.130.10.10">
    <property type="entry name" value="YVTN repeat-like/Quinoprotein amine dehydrogenase"/>
    <property type="match status" value="1"/>
</dbReference>
<feature type="compositionally biased region" description="Basic residues" evidence="7">
    <location>
        <begin position="289"/>
        <end position="303"/>
    </location>
</feature>
<keyword evidence="3 6" id="KW-0819">tRNA processing</keyword>
<evidence type="ECO:0000256" key="2">
    <source>
        <dbReference type="ARBA" id="ARBA00022574"/>
    </source>
</evidence>
<dbReference type="OMA" id="CLGHEKY"/>
<dbReference type="OrthoDB" id="339900at2759"/>
<feature type="compositionally biased region" description="Low complexity" evidence="7">
    <location>
        <begin position="119"/>
        <end position="129"/>
    </location>
</feature>
<evidence type="ECO:0000256" key="3">
    <source>
        <dbReference type="ARBA" id="ARBA00022694"/>
    </source>
</evidence>
<dbReference type="GO" id="GO:0043527">
    <property type="term" value="C:tRNA methyltransferase complex"/>
    <property type="evidence" value="ECO:0007669"/>
    <property type="project" value="TreeGrafter"/>
</dbReference>
<comment type="similarity">
    <text evidence="6">Belongs to the WD repeat TRM82 family.</text>
</comment>
<evidence type="ECO:0000313" key="9">
    <source>
        <dbReference type="Proteomes" id="UP000092993"/>
    </source>
</evidence>
<evidence type="ECO:0000256" key="5">
    <source>
        <dbReference type="ARBA" id="ARBA00023242"/>
    </source>
</evidence>
<dbReference type="InterPro" id="IPR001680">
    <property type="entry name" value="WD40_rpt"/>
</dbReference>
<dbReference type="AlphaFoldDB" id="A0A1C7LQ65"/>
<protein>
    <submittedName>
        <fullName evidence="8">tRNA (Guanine-N(7)-)-methyltransferase non-catalytic subunit TRM82</fullName>
    </submittedName>
</protein>
<feature type="region of interest" description="Disordered" evidence="7">
    <location>
        <begin position="116"/>
        <end position="141"/>
    </location>
</feature>
<dbReference type="GO" id="GO:0106004">
    <property type="term" value="P:tRNA (guanine-N7)-methylation"/>
    <property type="evidence" value="ECO:0007669"/>
    <property type="project" value="UniProtKB-UniRule"/>
</dbReference>
<dbReference type="InterPro" id="IPR036322">
    <property type="entry name" value="WD40_repeat_dom_sf"/>
</dbReference>
<evidence type="ECO:0000256" key="1">
    <source>
        <dbReference type="ARBA" id="ARBA00004123"/>
    </source>
</evidence>
<keyword evidence="8" id="KW-0489">Methyltransferase</keyword>
<feature type="region of interest" description="Disordered" evidence="7">
    <location>
        <begin position="265"/>
        <end position="323"/>
    </location>
</feature>
<organism evidence="8 9">
    <name type="scientific">Grifola frondosa</name>
    <name type="common">Maitake</name>
    <name type="synonym">Polyporus frondosus</name>
    <dbReference type="NCBI Taxonomy" id="5627"/>
    <lineage>
        <taxon>Eukaryota</taxon>
        <taxon>Fungi</taxon>
        <taxon>Dikarya</taxon>
        <taxon>Basidiomycota</taxon>
        <taxon>Agaricomycotina</taxon>
        <taxon>Agaricomycetes</taxon>
        <taxon>Polyporales</taxon>
        <taxon>Grifolaceae</taxon>
        <taxon>Grifola</taxon>
    </lineage>
</organism>
<dbReference type="Proteomes" id="UP000092993">
    <property type="component" value="Unassembled WGS sequence"/>
</dbReference>
<dbReference type="InterPro" id="IPR028884">
    <property type="entry name" value="Trm82"/>
</dbReference>
<feature type="compositionally biased region" description="Basic and acidic residues" evidence="7">
    <location>
        <begin position="542"/>
        <end position="568"/>
    </location>
</feature>
<gene>
    <name evidence="8" type="primary">TRM82</name>
    <name evidence="8" type="ORF">A0H81_13103</name>
</gene>
<keyword evidence="5 6" id="KW-0539">Nucleus</keyword>
<comment type="caution">
    <text evidence="8">The sequence shown here is derived from an EMBL/GenBank/DDBJ whole genome shotgun (WGS) entry which is preliminary data.</text>
</comment>
<evidence type="ECO:0000256" key="6">
    <source>
        <dbReference type="HAMAP-Rule" id="MF_03056"/>
    </source>
</evidence>
<comment type="pathway">
    <text evidence="6">tRNA modification; N(7)-methylguanine-tRNA biosynthesis.</text>
</comment>
<proteinExistence type="inferred from homology"/>
<sequence>MAGTFPNRRGFWASLASVDTQTGEIVHSTVNFEGSQKDALLKSGPIRCSAVDGSSTHAITTGEDKKLKVWQIDGLKLLSERELPKRPTEIRFTRDGQTILVADKFGDIFSYPLHPGPAAPSTSTTTGASKRGALTSHENPSNGTLILGHTSLLTSFLLSADERYIISADRDEHIRVSWYPQGYNIERYCLGHEKYFQSRLAVVININGLLHRRFVSAIHVPAFAPATLVSGGGDPMVKVWDWMSGALLGEVRILDAVEPYIKVRPSKGKWGRHDGDGEDEEGVEGGAQKKGKGKGRRRRKGKGNNKDQDEEEEKAVEGVHESHDDACVKGEDVVMSEAAPGENRSQEELDRIVLVLHKIDSVDISGQGRFLMFSAIGATAIFYCALPENNSSTQPTVHALDLGKPVIDFTIETNGRIWVSLDSEWTDLQHSATNLAVETPSVKILFWTNGTLAEIPNVENPVLLTSLNSKCIIPATSADLKVLDIYSALSSMPKNVDSEHDALVRDTLSDIAAESEEGKELTQRELARLRKKKALLAKIQEQAREETAEKGRDNDADERESKKARSESENGEGSTTQACGPVDTAMEPS</sequence>
<keyword evidence="9" id="KW-1185">Reference proteome</keyword>
<dbReference type="SMART" id="SM00320">
    <property type="entry name" value="WD40"/>
    <property type="match status" value="3"/>
</dbReference>
<name>A0A1C7LQ65_GRIFR</name>
<keyword evidence="2 6" id="KW-0853">WD repeat</keyword>
<dbReference type="InterPro" id="IPR015943">
    <property type="entry name" value="WD40/YVTN_repeat-like_dom_sf"/>
</dbReference>
<dbReference type="GO" id="GO:0005829">
    <property type="term" value="C:cytosol"/>
    <property type="evidence" value="ECO:0007669"/>
    <property type="project" value="TreeGrafter"/>
</dbReference>